<dbReference type="HOGENOM" id="CLU_004109_4_3_9"/>
<dbReference type="Gene3D" id="3.40.50.300">
    <property type="entry name" value="P-loop containing nucleotide triphosphate hydrolases"/>
    <property type="match status" value="1"/>
</dbReference>
<dbReference type="NCBIfam" id="TIGR00763">
    <property type="entry name" value="lon"/>
    <property type="match status" value="1"/>
</dbReference>
<dbReference type="SUPFAM" id="SSF52540">
    <property type="entry name" value="P-loop containing nucleoside triphosphate hydrolases"/>
    <property type="match status" value="1"/>
</dbReference>
<evidence type="ECO:0000256" key="6">
    <source>
        <dbReference type="ARBA" id="ARBA00050665"/>
    </source>
</evidence>
<reference evidence="18 19" key="1">
    <citation type="submission" date="2013-06" db="EMBL/GenBank/DDBJ databases">
        <authorList>
            <person name="Weinstock G."/>
            <person name="Sodergren E."/>
            <person name="Clifton S."/>
            <person name="Fulton L."/>
            <person name="Fulton B."/>
            <person name="Courtney L."/>
            <person name="Fronick C."/>
            <person name="Harrison M."/>
            <person name="Strong C."/>
            <person name="Farmer C."/>
            <person name="Delahaunty K."/>
            <person name="Markovic C."/>
            <person name="Hall O."/>
            <person name="Minx P."/>
            <person name="Tomlinson C."/>
            <person name="Mitreva M."/>
            <person name="Nelson J."/>
            <person name="Hou S."/>
            <person name="Wollam A."/>
            <person name="Pepin K.H."/>
            <person name="Johnson M."/>
            <person name="Bhonagiri V."/>
            <person name="Nash W.E."/>
            <person name="Warren W."/>
            <person name="Chinwalla A."/>
            <person name="Mardis E.R."/>
            <person name="Wilson R.K."/>
        </authorList>
    </citation>
    <scope>NUCLEOTIDE SEQUENCE [LARGE SCALE GENOMIC DNA]</scope>
    <source>
        <strain evidence="18 19">ATCC 51271</strain>
    </source>
</reference>
<dbReference type="eggNOG" id="COG0466">
    <property type="taxonomic scope" value="Bacteria"/>
</dbReference>
<feature type="active site" evidence="11 13">
    <location>
        <position position="666"/>
    </location>
</feature>
<dbReference type="InterPro" id="IPR015947">
    <property type="entry name" value="PUA-like_sf"/>
</dbReference>
<dbReference type="PANTHER" id="PTHR10046">
    <property type="entry name" value="ATP DEPENDENT LON PROTEASE FAMILY MEMBER"/>
    <property type="match status" value="1"/>
</dbReference>
<evidence type="ECO:0000256" key="1">
    <source>
        <dbReference type="ARBA" id="ARBA00022670"/>
    </source>
</evidence>
<dbReference type="InterPro" id="IPR020568">
    <property type="entry name" value="Ribosomal_Su5_D2-typ_SF"/>
</dbReference>
<evidence type="ECO:0000256" key="8">
    <source>
        <dbReference type="ARBA" id="ARBA00066743"/>
    </source>
</evidence>
<comment type="subunit">
    <text evidence="10">Homohexamer. Organized in a ring with a central cavity.</text>
</comment>
<dbReference type="EMBL" id="ACIL03000005">
    <property type="protein sequence ID" value="ESL04085.1"/>
    <property type="molecule type" value="Genomic_DNA"/>
</dbReference>
<dbReference type="InterPro" id="IPR003111">
    <property type="entry name" value="Lon_prtase_N"/>
</dbReference>
<comment type="function">
    <text evidence="7">ATP-dependent serine protease that mediates the selective degradation of mutant and abnormal proteins as well as certain short-lived regulatory proteins. Required for cellular homeostasis and for survival from DNA damage and developmental changes induced by stress. Degrades polypeptides processively to yield small peptide fragments that are 5 to 10 amino acids long. Binds to DNA in a double-stranded, site-specific manner.</text>
</comment>
<evidence type="ECO:0000259" key="17">
    <source>
        <dbReference type="PROSITE" id="PS51787"/>
    </source>
</evidence>
<comment type="similarity">
    <text evidence="10 13 14">Belongs to the peptidase S16 family.</text>
</comment>
<dbReference type="Gene3D" id="3.30.230.10">
    <property type="match status" value="1"/>
</dbReference>
<dbReference type="PROSITE" id="PS51786">
    <property type="entry name" value="LON_PROTEOLYTIC"/>
    <property type="match status" value="1"/>
</dbReference>
<evidence type="ECO:0000256" key="11">
    <source>
        <dbReference type="PIRSR" id="PIRSR001174-1"/>
    </source>
</evidence>
<evidence type="ECO:0000256" key="4">
    <source>
        <dbReference type="ARBA" id="ARBA00022825"/>
    </source>
</evidence>
<dbReference type="GO" id="GO:0005524">
    <property type="term" value="F:ATP binding"/>
    <property type="evidence" value="ECO:0007669"/>
    <property type="project" value="UniProtKB-KW"/>
</dbReference>
<dbReference type="GO" id="GO:0004176">
    <property type="term" value="F:ATP-dependent peptidase activity"/>
    <property type="evidence" value="ECO:0007669"/>
    <property type="project" value="UniProtKB-UniRule"/>
</dbReference>
<dbReference type="CDD" id="cd19500">
    <property type="entry name" value="RecA-like_Lon"/>
    <property type="match status" value="1"/>
</dbReference>
<dbReference type="Pfam" id="PF00004">
    <property type="entry name" value="AAA"/>
    <property type="match status" value="1"/>
</dbReference>
<gene>
    <name evidence="18" type="ORF">GCWU0000282_000431</name>
</gene>
<dbReference type="Pfam" id="PF05362">
    <property type="entry name" value="Lon_C"/>
    <property type="match status" value="1"/>
</dbReference>
<dbReference type="Pfam" id="PF02190">
    <property type="entry name" value="LON_substr_bdg"/>
    <property type="match status" value="1"/>
</dbReference>
<dbReference type="InterPro" id="IPR027417">
    <property type="entry name" value="P-loop_NTPase"/>
</dbReference>
<feature type="binding site" evidence="12">
    <location>
        <begin position="345"/>
        <end position="352"/>
    </location>
    <ligand>
        <name>ATP</name>
        <dbReference type="ChEBI" id="CHEBI:30616"/>
    </ligand>
</feature>
<dbReference type="AlphaFoldDB" id="V2ZB04"/>
<feature type="compositionally biased region" description="Basic and acidic residues" evidence="15">
    <location>
        <begin position="769"/>
        <end position="789"/>
    </location>
</feature>
<dbReference type="SMART" id="SM00382">
    <property type="entry name" value="AAA"/>
    <property type="match status" value="1"/>
</dbReference>
<evidence type="ECO:0000313" key="18">
    <source>
        <dbReference type="EMBL" id="ESL04085.1"/>
    </source>
</evidence>
<evidence type="ECO:0000256" key="2">
    <source>
        <dbReference type="ARBA" id="ARBA00022741"/>
    </source>
</evidence>
<dbReference type="Pfam" id="PF22667">
    <property type="entry name" value="Lon_lid"/>
    <property type="match status" value="1"/>
</dbReference>
<keyword evidence="10" id="KW-0963">Cytoplasm</keyword>
<dbReference type="InterPro" id="IPR003593">
    <property type="entry name" value="AAA+_ATPase"/>
</dbReference>
<dbReference type="STRING" id="592026.GCWU0000282_000431"/>
<dbReference type="InterPro" id="IPR004815">
    <property type="entry name" value="Lon_bac/euk-typ"/>
</dbReference>
<dbReference type="InterPro" id="IPR027065">
    <property type="entry name" value="Lon_Prtase"/>
</dbReference>
<evidence type="ECO:0000313" key="19">
    <source>
        <dbReference type="Proteomes" id="UP000018227"/>
    </source>
</evidence>
<feature type="region of interest" description="Disordered" evidence="15">
    <location>
        <begin position="769"/>
        <end position="801"/>
    </location>
</feature>
<dbReference type="Gene3D" id="1.20.5.5270">
    <property type="match status" value="1"/>
</dbReference>
<dbReference type="InterPro" id="IPR054594">
    <property type="entry name" value="Lon_lid"/>
</dbReference>
<evidence type="ECO:0000256" key="3">
    <source>
        <dbReference type="ARBA" id="ARBA00022801"/>
    </source>
</evidence>
<evidence type="ECO:0000256" key="12">
    <source>
        <dbReference type="PIRSR" id="PIRSR001174-2"/>
    </source>
</evidence>
<evidence type="ECO:0000256" key="10">
    <source>
        <dbReference type="PIRNR" id="PIRNR001174"/>
    </source>
</evidence>
<protein>
    <recommendedName>
        <fullName evidence="9 10">Lon protease</fullName>
        <ecNumber evidence="8 10">3.4.21.53</ecNumber>
    </recommendedName>
</protein>
<evidence type="ECO:0000256" key="9">
    <source>
        <dbReference type="ARBA" id="ARBA00071934"/>
    </source>
</evidence>
<keyword evidence="4 10" id="KW-0720">Serine protease</keyword>
<dbReference type="InterPro" id="IPR003959">
    <property type="entry name" value="ATPase_AAA_core"/>
</dbReference>
<dbReference type="SMART" id="SM00464">
    <property type="entry name" value="LON"/>
    <property type="match status" value="1"/>
</dbReference>
<dbReference type="GO" id="GO:0006508">
    <property type="term" value="P:proteolysis"/>
    <property type="evidence" value="ECO:0007669"/>
    <property type="project" value="UniProtKB-KW"/>
</dbReference>
<dbReference type="InterPro" id="IPR014721">
    <property type="entry name" value="Ribsml_uS5_D2-typ_fold_subgr"/>
</dbReference>
<sequence>MLVIPIYNTIILPDVQYNLEPDSLTEREKSSLRLEDTVILLPLKEEKTREELKAEDFYPIGLIGIIKGIRNNDGDFIIAVRTDVKVKTYNVSANREVLSADYEVVYDEADIDEREQRAVFNMVIENLAQISSYFQWGSWAMRFSEKLDNVNEVISIVGPYTDLTAAEKYAMLETDSLMERYHLISEAMLKYKDLVELQVDINKKIQDKQGDNYRENMIRRQIDLLNDELSEYNPDETSDIKRLEGKIEEAGFPEEVKTEIDRVFNKFKQMGSDDHEYGSTLEYLEFVTALSWKTPEDTEIDIKKAKEILNKSHHGLKKPKERVIEQIAVMALKKQNAGSIILFTGAPGTGKTSMGKAIAEALGRKYIRISLGGIKDEAEVRGHRRTYIGAMPGRIMESIKRSGVNNPVIVLDEIDKLGYGSFNGDPESALLEVLDPEQNVTFTDHYMNVPYDLSKVLFICTANNIDEMSDPLLDRMEIIELSGYTAEEKFHIAKEHLMAKSLEEAGLLKKNIGISDAVLKNIIANYTMEAGVRGLKKQIDKLMRQAAVKILEKEIEKVVIKKEDLPKLLGNKKALHDKVLKHNIPGVVTGLAWTQAGGEILFIETTALSGTGQIVITGQLGDVMKESATIAVNLAKSLLFDKKIDFRDKDIHIHVPSGSVPKDGPSAGITMFTAITSLVLGIKVNPELAMTGEISLRGQVLPIGGLPEKLMAAERAGIKKVLIPLTNKEDLIDVPESTKKSLEIVLVDTVTDVAREALGLSLHPNNKGFFKEDSKKKKNEDKDKLEIPVKRKNKNSDFITN</sequence>
<name>V2ZB04_9FIRM</name>
<evidence type="ECO:0000256" key="5">
    <source>
        <dbReference type="ARBA" id="ARBA00022840"/>
    </source>
</evidence>
<dbReference type="Proteomes" id="UP000018227">
    <property type="component" value="Unassembled WGS sequence"/>
</dbReference>
<dbReference type="Gene3D" id="1.20.58.1480">
    <property type="match status" value="1"/>
</dbReference>
<proteinExistence type="inferred from homology"/>
<organism evidence="18 19">
    <name type="scientific">Catonella morbi ATCC 51271</name>
    <dbReference type="NCBI Taxonomy" id="592026"/>
    <lineage>
        <taxon>Bacteria</taxon>
        <taxon>Bacillati</taxon>
        <taxon>Bacillota</taxon>
        <taxon>Clostridia</taxon>
        <taxon>Lachnospirales</taxon>
        <taxon>Lachnospiraceae</taxon>
        <taxon>Catonella</taxon>
    </lineage>
</organism>
<feature type="domain" description="Lon proteolytic" evidence="16">
    <location>
        <begin position="582"/>
        <end position="760"/>
    </location>
</feature>
<feature type="domain" description="Lon N-terminal" evidence="17">
    <location>
        <begin position="1"/>
        <end position="192"/>
    </location>
</feature>
<dbReference type="PROSITE" id="PS01046">
    <property type="entry name" value="LON_SER"/>
    <property type="match status" value="1"/>
</dbReference>
<dbReference type="EC" id="3.4.21.53" evidence="8 10"/>
<dbReference type="GO" id="GO:0004252">
    <property type="term" value="F:serine-type endopeptidase activity"/>
    <property type="evidence" value="ECO:0007669"/>
    <property type="project" value="UniProtKB-UniRule"/>
</dbReference>
<dbReference type="GO" id="GO:0005737">
    <property type="term" value="C:cytoplasm"/>
    <property type="evidence" value="ECO:0007669"/>
    <property type="project" value="UniProtKB-SubCell"/>
</dbReference>
<dbReference type="SUPFAM" id="SSF88697">
    <property type="entry name" value="PUA domain-like"/>
    <property type="match status" value="1"/>
</dbReference>
<dbReference type="OrthoDB" id="9803599at2"/>
<dbReference type="InterPro" id="IPR008269">
    <property type="entry name" value="Lon_proteolytic"/>
</dbReference>
<keyword evidence="5 10" id="KW-0067">ATP-binding</keyword>
<dbReference type="RefSeq" id="WP_023353334.1">
    <property type="nucleotide sequence ID" value="NZ_KI535366.1"/>
</dbReference>
<keyword evidence="1 10" id="KW-0645">Protease</keyword>
<dbReference type="GO" id="GO:0030163">
    <property type="term" value="P:protein catabolic process"/>
    <property type="evidence" value="ECO:0007669"/>
    <property type="project" value="InterPro"/>
</dbReference>
<dbReference type="InterPro" id="IPR008268">
    <property type="entry name" value="Peptidase_S16_AS"/>
</dbReference>
<accession>V2ZB04</accession>
<evidence type="ECO:0000259" key="16">
    <source>
        <dbReference type="PROSITE" id="PS51786"/>
    </source>
</evidence>
<dbReference type="FunFam" id="3.40.50.300:FF:000021">
    <property type="entry name" value="Lon protease homolog"/>
    <property type="match status" value="1"/>
</dbReference>
<comment type="caution">
    <text evidence="18">The sequence shown here is derived from an EMBL/GenBank/DDBJ whole genome shotgun (WGS) entry which is preliminary data.</text>
</comment>
<dbReference type="PIRSF" id="PIRSF001174">
    <property type="entry name" value="Lon_proteas"/>
    <property type="match status" value="1"/>
</dbReference>
<dbReference type="GO" id="GO:0016887">
    <property type="term" value="F:ATP hydrolysis activity"/>
    <property type="evidence" value="ECO:0007669"/>
    <property type="project" value="InterPro"/>
</dbReference>
<comment type="catalytic activity">
    <reaction evidence="6 10 13">
        <text>Hydrolysis of proteins in presence of ATP.</text>
        <dbReference type="EC" id="3.4.21.53"/>
    </reaction>
</comment>
<keyword evidence="19" id="KW-1185">Reference proteome</keyword>
<evidence type="ECO:0000256" key="7">
    <source>
        <dbReference type="ARBA" id="ARBA00053875"/>
    </source>
</evidence>
<comment type="subcellular location">
    <subcellularLocation>
        <location evidence="10">Cytoplasm</location>
    </subcellularLocation>
</comment>
<dbReference type="SUPFAM" id="SSF54211">
    <property type="entry name" value="Ribosomal protein S5 domain 2-like"/>
    <property type="match status" value="1"/>
</dbReference>
<dbReference type="PRINTS" id="PR00830">
    <property type="entry name" value="ENDOLAPTASE"/>
</dbReference>
<evidence type="ECO:0000256" key="13">
    <source>
        <dbReference type="PROSITE-ProRule" id="PRU01122"/>
    </source>
</evidence>
<keyword evidence="3 10" id="KW-0378">Hydrolase</keyword>
<evidence type="ECO:0000256" key="15">
    <source>
        <dbReference type="SAM" id="MobiDB-lite"/>
    </source>
</evidence>
<evidence type="ECO:0000256" key="14">
    <source>
        <dbReference type="RuleBase" id="RU000591"/>
    </source>
</evidence>
<dbReference type="PROSITE" id="PS51787">
    <property type="entry name" value="LON_N"/>
    <property type="match status" value="1"/>
</dbReference>
<keyword evidence="2 10" id="KW-0547">Nucleotide-binding</keyword>
<dbReference type="Gene3D" id="1.10.8.60">
    <property type="match status" value="1"/>
</dbReference>
<feature type="active site" evidence="11 13">
    <location>
        <position position="709"/>
    </location>
</feature>